<keyword evidence="1" id="KW-0472">Membrane</keyword>
<accession>A0ABN7ICA6</accession>
<reference evidence="2 3" key="1">
    <citation type="submission" date="2020-10" db="EMBL/GenBank/DDBJ databases">
        <authorList>
            <person name="Peeters C."/>
        </authorList>
    </citation>
    <scope>NUCLEOTIDE SEQUENCE [LARGE SCALE GENOMIC DNA]</scope>
    <source>
        <strain evidence="2 3">LMG 27952</strain>
    </source>
</reference>
<name>A0ABN7ICA6_9BURK</name>
<evidence type="ECO:0000313" key="3">
    <source>
        <dbReference type="Proteomes" id="UP000656319"/>
    </source>
</evidence>
<gene>
    <name evidence="2" type="ORF">LMG27952_06717</name>
</gene>
<proteinExistence type="predicted"/>
<dbReference type="RefSeq" id="WP_201700164.1">
    <property type="nucleotide sequence ID" value="NZ_CAJHCQ010000025.1"/>
</dbReference>
<comment type="caution">
    <text evidence="2">The sequence shown here is derived from an EMBL/GenBank/DDBJ whole genome shotgun (WGS) entry which is preliminary data.</text>
</comment>
<keyword evidence="1" id="KW-0812">Transmembrane</keyword>
<evidence type="ECO:0000313" key="2">
    <source>
        <dbReference type="EMBL" id="CAD6558808.1"/>
    </source>
</evidence>
<evidence type="ECO:0000256" key="1">
    <source>
        <dbReference type="SAM" id="Phobius"/>
    </source>
</evidence>
<dbReference type="EMBL" id="CAJHCQ010000025">
    <property type="protein sequence ID" value="CAD6558808.1"/>
    <property type="molecule type" value="Genomic_DNA"/>
</dbReference>
<feature type="transmembrane region" description="Helical" evidence="1">
    <location>
        <begin position="12"/>
        <end position="35"/>
    </location>
</feature>
<keyword evidence="3" id="KW-1185">Reference proteome</keyword>
<protein>
    <submittedName>
        <fullName evidence="2">Uncharacterized protein</fullName>
    </submittedName>
</protein>
<organism evidence="2 3">
    <name type="scientific">Paraburkholderia hiiakae</name>
    <dbReference type="NCBI Taxonomy" id="1081782"/>
    <lineage>
        <taxon>Bacteria</taxon>
        <taxon>Pseudomonadati</taxon>
        <taxon>Pseudomonadota</taxon>
        <taxon>Betaproteobacteria</taxon>
        <taxon>Burkholderiales</taxon>
        <taxon>Burkholderiaceae</taxon>
        <taxon>Paraburkholderia</taxon>
    </lineage>
</organism>
<dbReference type="Proteomes" id="UP000656319">
    <property type="component" value="Unassembled WGS sequence"/>
</dbReference>
<keyword evidence="1" id="KW-1133">Transmembrane helix</keyword>
<sequence length="64" mass="7001">MNEPSHGRSLGLAEWGFIVAVAAVIVAIVTALVQFPPVTAWLERWATTDCAGVLDIEEFFRKCP</sequence>